<dbReference type="NCBIfam" id="TIGR00208">
    <property type="entry name" value="fliS"/>
    <property type="match status" value="1"/>
</dbReference>
<keyword evidence="3" id="KW-0963">Cytoplasm</keyword>
<dbReference type="AlphaFoldDB" id="A0A419V998"/>
<dbReference type="Gene3D" id="1.20.120.340">
    <property type="entry name" value="Flagellar protein FliS"/>
    <property type="match status" value="1"/>
</dbReference>
<proteinExistence type="inferred from homology"/>
<evidence type="ECO:0000256" key="3">
    <source>
        <dbReference type="ARBA" id="ARBA00022490"/>
    </source>
</evidence>
<name>A0A419V998_9BACL</name>
<sequence length="170" mass="18897">MAFNQAQDLYKKNMQAAGPSKPLASVSTMARETKAPAPPLNAPSQAYKNQSVQTASKGDLTLLLYNGCLKFISRAETAIAAKDPEERHTYIMKAQDIIRELMITLRTDSDVGKNMLQLYDFILSRLKDANINNDPQALQEAAGLVTDFRDTWKEVMKLDRQQRFGSGGQA</sequence>
<dbReference type="PANTHER" id="PTHR34773">
    <property type="entry name" value="FLAGELLAR SECRETION CHAPERONE FLIS"/>
    <property type="match status" value="1"/>
</dbReference>
<keyword evidence="7" id="KW-0282">Flagellum</keyword>
<accession>A0A419V998</accession>
<evidence type="ECO:0000256" key="4">
    <source>
        <dbReference type="ARBA" id="ARBA00022795"/>
    </source>
</evidence>
<dbReference type="GO" id="GO:0044780">
    <property type="term" value="P:bacterial-type flagellum assembly"/>
    <property type="evidence" value="ECO:0007669"/>
    <property type="project" value="InterPro"/>
</dbReference>
<evidence type="ECO:0000256" key="6">
    <source>
        <dbReference type="SAM" id="MobiDB-lite"/>
    </source>
</evidence>
<dbReference type="GO" id="GO:0071973">
    <property type="term" value="P:bacterial-type flagellum-dependent cell motility"/>
    <property type="evidence" value="ECO:0007669"/>
    <property type="project" value="TreeGrafter"/>
</dbReference>
<dbReference type="InterPro" id="IPR003713">
    <property type="entry name" value="FliS"/>
</dbReference>
<comment type="similarity">
    <text evidence="2">Belongs to the FliS family.</text>
</comment>
<keyword evidence="7" id="KW-0966">Cell projection</keyword>
<dbReference type="CDD" id="cd16098">
    <property type="entry name" value="FliS"/>
    <property type="match status" value="1"/>
</dbReference>
<dbReference type="EMBL" id="RAPK01000006">
    <property type="protein sequence ID" value="RKD76533.1"/>
    <property type="molecule type" value="Genomic_DNA"/>
</dbReference>
<evidence type="ECO:0000313" key="8">
    <source>
        <dbReference type="Proteomes" id="UP000285120"/>
    </source>
</evidence>
<dbReference type="InterPro" id="IPR036584">
    <property type="entry name" value="FliS_sf"/>
</dbReference>
<feature type="region of interest" description="Disordered" evidence="6">
    <location>
        <begin position="14"/>
        <end position="45"/>
    </location>
</feature>
<keyword evidence="7" id="KW-0969">Cilium</keyword>
<comment type="subcellular location">
    <subcellularLocation>
        <location evidence="1">Cytoplasm</location>
        <location evidence="1">Cytosol</location>
    </subcellularLocation>
</comment>
<dbReference type="SUPFAM" id="SSF101116">
    <property type="entry name" value="Flagellar export chaperone FliS"/>
    <property type="match status" value="1"/>
</dbReference>
<evidence type="ECO:0000256" key="1">
    <source>
        <dbReference type="ARBA" id="ARBA00004514"/>
    </source>
</evidence>
<dbReference type="RefSeq" id="WP_342768751.1">
    <property type="nucleotide sequence ID" value="NZ_RAPK01000006.1"/>
</dbReference>
<protein>
    <submittedName>
        <fullName evidence="7">Flagellar protein FliS</fullName>
    </submittedName>
</protein>
<dbReference type="GO" id="GO:0005829">
    <property type="term" value="C:cytosol"/>
    <property type="evidence" value="ECO:0007669"/>
    <property type="project" value="UniProtKB-SubCell"/>
</dbReference>
<keyword evidence="8" id="KW-1185">Reference proteome</keyword>
<keyword evidence="5" id="KW-0143">Chaperone</keyword>
<evidence type="ECO:0000256" key="5">
    <source>
        <dbReference type="ARBA" id="ARBA00023186"/>
    </source>
</evidence>
<dbReference type="Pfam" id="PF02561">
    <property type="entry name" value="FliS"/>
    <property type="match status" value="1"/>
</dbReference>
<dbReference type="Proteomes" id="UP000285120">
    <property type="component" value="Unassembled WGS sequence"/>
</dbReference>
<reference evidence="7 8" key="1">
    <citation type="submission" date="2018-09" db="EMBL/GenBank/DDBJ databases">
        <title>Genomic Encyclopedia of Archaeal and Bacterial Type Strains, Phase II (KMG-II): from individual species to whole genera.</title>
        <authorList>
            <person name="Goeker M."/>
        </authorList>
    </citation>
    <scope>NUCLEOTIDE SEQUENCE [LARGE SCALE GENOMIC DNA]</scope>
    <source>
        <strain evidence="7 8">DSM 17008</strain>
    </source>
</reference>
<gene>
    <name evidence="7" type="ORF">ATL39_0752</name>
</gene>
<organism evidence="7 8">
    <name type="scientific">Sinobaca qinghaiensis</name>
    <dbReference type="NCBI Taxonomy" id="342944"/>
    <lineage>
        <taxon>Bacteria</taxon>
        <taxon>Bacillati</taxon>
        <taxon>Bacillota</taxon>
        <taxon>Bacilli</taxon>
        <taxon>Bacillales</taxon>
        <taxon>Sporolactobacillaceae</taxon>
        <taxon>Sinobaca</taxon>
    </lineage>
</organism>
<dbReference type="PANTHER" id="PTHR34773:SF1">
    <property type="entry name" value="FLAGELLAR SECRETION CHAPERONE FLIS"/>
    <property type="match status" value="1"/>
</dbReference>
<evidence type="ECO:0000256" key="2">
    <source>
        <dbReference type="ARBA" id="ARBA00008787"/>
    </source>
</evidence>
<comment type="caution">
    <text evidence="7">The sequence shown here is derived from an EMBL/GenBank/DDBJ whole genome shotgun (WGS) entry which is preliminary data.</text>
</comment>
<evidence type="ECO:0000313" key="7">
    <source>
        <dbReference type="EMBL" id="RKD76533.1"/>
    </source>
</evidence>
<keyword evidence="4" id="KW-1005">Bacterial flagellum biogenesis</keyword>